<dbReference type="SFLD" id="SFLDS00003">
    <property type="entry name" value="Haloacid_Dehalogenase"/>
    <property type="match status" value="1"/>
</dbReference>
<dbReference type="PROSITE" id="PS01228">
    <property type="entry name" value="COF_1"/>
    <property type="match status" value="1"/>
</dbReference>
<proteinExistence type="predicted"/>
<dbReference type="Pfam" id="PF08282">
    <property type="entry name" value="Hydrolase_3"/>
    <property type="match status" value="1"/>
</dbReference>
<name>A0ABT7MPZ8_9BACL</name>
<keyword evidence="1" id="KW-0378">Hydrolase</keyword>
<evidence type="ECO:0000313" key="2">
    <source>
        <dbReference type="Proteomes" id="UP001230807"/>
    </source>
</evidence>
<organism evidence="1 2">
    <name type="scientific">Exiguobacterium mexicanum</name>
    <dbReference type="NCBI Taxonomy" id="340146"/>
    <lineage>
        <taxon>Bacteria</taxon>
        <taxon>Bacillati</taxon>
        <taxon>Bacillota</taxon>
        <taxon>Bacilli</taxon>
        <taxon>Bacillales</taxon>
        <taxon>Bacillales Family XII. Incertae Sedis</taxon>
        <taxon>Exiguobacterium</taxon>
    </lineage>
</organism>
<sequence length="278" mass="30654">MIQAILLDLDGTLLTDQKMISPRTKQILLDLQAEGKKVVLASGRPKRGIEPFAEELRLHEYGGLIVSSNGACVTDAATKETLFEQAIHPNDARAILDHLTGFDVIPMINDETYMYVNDVFNGMLELNGEPFNIIEYESRGGRFRLREAPRLADAINFPVYKILVAGQPDYLQAHAASLAGPFTDRVTGMFTAAMYYEFTDFGIDKARALDHVFQNIGISRDRVIAFGDGHNDRSIIEYAGIGVAMGNAVEDILTIATEMTTSNNEDGIATVLSRYLTT</sequence>
<comment type="caution">
    <text evidence="1">The sequence shown here is derived from an EMBL/GenBank/DDBJ whole genome shotgun (WGS) entry which is preliminary data.</text>
</comment>
<dbReference type="CDD" id="cd07516">
    <property type="entry name" value="HAD_Pase"/>
    <property type="match status" value="1"/>
</dbReference>
<dbReference type="RefSeq" id="WP_214831803.1">
    <property type="nucleotide sequence ID" value="NZ_CP183077.1"/>
</dbReference>
<gene>
    <name evidence="1" type="ORF">QR695_09605</name>
</gene>
<keyword evidence="2" id="KW-1185">Reference proteome</keyword>
<dbReference type="InterPro" id="IPR000150">
    <property type="entry name" value="Cof"/>
</dbReference>
<dbReference type="Gene3D" id="3.30.1240.10">
    <property type="match status" value="1"/>
</dbReference>
<dbReference type="GO" id="GO:0016787">
    <property type="term" value="F:hydrolase activity"/>
    <property type="evidence" value="ECO:0007669"/>
    <property type="project" value="UniProtKB-KW"/>
</dbReference>
<protein>
    <submittedName>
        <fullName evidence="1">Cof-type HAD-IIB family hydrolase</fullName>
        <ecNumber evidence="1">3.1.3.-</ecNumber>
    </submittedName>
</protein>
<dbReference type="InterPro" id="IPR006379">
    <property type="entry name" value="HAD-SF_hydro_IIB"/>
</dbReference>
<dbReference type="SFLD" id="SFLDG01140">
    <property type="entry name" value="C2.B:_Phosphomannomutase_and_P"/>
    <property type="match status" value="1"/>
</dbReference>
<dbReference type="PANTHER" id="PTHR10000:SF8">
    <property type="entry name" value="HAD SUPERFAMILY HYDROLASE-LIKE, TYPE 3"/>
    <property type="match status" value="1"/>
</dbReference>
<dbReference type="EC" id="3.1.3.-" evidence="1"/>
<dbReference type="NCBIfam" id="TIGR00099">
    <property type="entry name" value="Cof-subfamily"/>
    <property type="match status" value="1"/>
</dbReference>
<dbReference type="NCBIfam" id="TIGR01484">
    <property type="entry name" value="HAD-SF-IIB"/>
    <property type="match status" value="1"/>
</dbReference>
<dbReference type="Proteomes" id="UP001230807">
    <property type="component" value="Unassembled WGS sequence"/>
</dbReference>
<dbReference type="PROSITE" id="PS01229">
    <property type="entry name" value="COF_2"/>
    <property type="match status" value="1"/>
</dbReference>
<dbReference type="Gene3D" id="3.40.50.1000">
    <property type="entry name" value="HAD superfamily/HAD-like"/>
    <property type="match status" value="1"/>
</dbReference>
<dbReference type="EMBL" id="JASWER010000007">
    <property type="protein sequence ID" value="MDL5377257.1"/>
    <property type="molecule type" value="Genomic_DNA"/>
</dbReference>
<evidence type="ECO:0000313" key="1">
    <source>
        <dbReference type="EMBL" id="MDL5377257.1"/>
    </source>
</evidence>
<dbReference type="SUPFAM" id="SSF56784">
    <property type="entry name" value="HAD-like"/>
    <property type="match status" value="1"/>
</dbReference>
<dbReference type="PANTHER" id="PTHR10000">
    <property type="entry name" value="PHOSPHOSERINE PHOSPHATASE"/>
    <property type="match status" value="1"/>
</dbReference>
<accession>A0ABT7MPZ8</accession>
<reference evidence="1 2" key="1">
    <citation type="submission" date="2023-06" db="EMBL/GenBank/DDBJ databases">
        <title>Influencing factors and mechanism of Cr(VI) reduction by facultative anaerobic Exiguobacterium sp. PY14.</title>
        <authorList>
            <person name="Zou L."/>
        </authorList>
    </citation>
    <scope>NUCLEOTIDE SEQUENCE [LARGE SCALE GENOMIC DNA]</scope>
    <source>
        <strain evidence="1 2">PY14</strain>
    </source>
</reference>
<dbReference type="InterPro" id="IPR036412">
    <property type="entry name" value="HAD-like_sf"/>
</dbReference>
<dbReference type="InterPro" id="IPR023214">
    <property type="entry name" value="HAD_sf"/>
</dbReference>